<keyword evidence="2" id="KW-0067">ATP-binding</keyword>
<accession>A0AAI8QD59</accession>
<evidence type="ECO:0000313" key="3">
    <source>
        <dbReference type="Proteomes" id="UP000007886"/>
    </source>
</evidence>
<dbReference type="AlphaFoldDB" id="A0AAI8QD59"/>
<organism evidence="2 3">
    <name type="scientific">Bradyrhizobium cosmicum</name>
    <dbReference type="NCBI Taxonomy" id="1404864"/>
    <lineage>
        <taxon>Bacteria</taxon>
        <taxon>Pseudomonadati</taxon>
        <taxon>Pseudomonadota</taxon>
        <taxon>Alphaproteobacteria</taxon>
        <taxon>Hyphomicrobiales</taxon>
        <taxon>Nitrobacteraceae</taxon>
        <taxon>Bradyrhizobium</taxon>
    </lineage>
</organism>
<dbReference type="KEGG" id="brs:S23_38540"/>
<evidence type="ECO:0000313" key="2">
    <source>
        <dbReference type="EMBL" id="BAL77049.1"/>
    </source>
</evidence>
<proteinExistence type="predicted"/>
<dbReference type="Proteomes" id="UP000007886">
    <property type="component" value="Chromosome"/>
</dbReference>
<reference evidence="2 3" key="1">
    <citation type="journal article" date="2012" name="Microbes Environ.">
        <title>Complete genome sequence of Bradyrhizobium sp. S23321: insights into symbiosis evolution in soil oligotrophs.</title>
        <authorList>
            <person name="Okubo T."/>
            <person name="Tsukui T."/>
            <person name="Maita H."/>
            <person name="Okamoto S."/>
            <person name="Oshima K."/>
            <person name="Fujisawa T."/>
            <person name="Saito A."/>
            <person name="Futamata H."/>
            <person name="Hattori R."/>
            <person name="Shimomura Y."/>
            <person name="Haruta S."/>
            <person name="Morimoto S."/>
            <person name="Wang Y."/>
            <person name="Sakai Y."/>
            <person name="Hattori M."/>
            <person name="Aizawa S."/>
            <person name="Nagashima K.V.P."/>
            <person name="Masuda S."/>
            <person name="Hattori T."/>
            <person name="Yamashita A."/>
            <person name="Bao Z."/>
            <person name="Hayatsu M."/>
            <person name="Kajiya-Kanegae H."/>
            <person name="Yoshinaga I."/>
            <person name="Sakamoto K."/>
            <person name="Toyota K."/>
            <person name="Nakao M."/>
            <person name="Kohara M."/>
            <person name="Anda M."/>
            <person name="Niwa R."/>
            <person name="Jung-Hwan P."/>
            <person name="Sameshima-Saito R."/>
            <person name="Tokuda S."/>
            <person name="Yamamoto S."/>
            <person name="Yamamoto S."/>
            <person name="Yokoyama T."/>
            <person name="Akutsu T."/>
            <person name="Nakamura Y."/>
            <person name="Nakahira-Yanaka Y."/>
            <person name="Takada Hoshino Y."/>
            <person name="Hirakawa H."/>
            <person name="Mitsui H."/>
            <person name="Terasawa K."/>
            <person name="Itakura M."/>
            <person name="Sato S."/>
            <person name="Ikeda-Ohtsubo W."/>
            <person name="Sakakura N."/>
            <person name="Kaminuma E."/>
            <person name="Minamisawa K."/>
        </authorList>
    </citation>
    <scope>NUCLEOTIDE SEQUENCE [LARGE SCALE GENOMIC DNA]</scope>
    <source>
        <strain evidence="2 3">S23321</strain>
    </source>
</reference>
<protein>
    <submittedName>
        <fullName evidence="2">Peptide ABC transporter ATP-binding protein</fullName>
    </submittedName>
</protein>
<feature type="region of interest" description="Disordered" evidence="1">
    <location>
        <begin position="174"/>
        <end position="202"/>
    </location>
</feature>
<feature type="compositionally biased region" description="Basic and acidic residues" evidence="1">
    <location>
        <begin position="184"/>
        <end position="202"/>
    </location>
</feature>
<gene>
    <name evidence="2" type="ORF">S23_38540</name>
</gene>
<name>A0AAI8QD59_9BRAD</name>
<keyword evidence="3" id="KW-1185">Reference proteome</keyword>
<sequence length="405" mass="44975">MRSVAYRVQLNPFLKSITLSNPRLSIIPAGAVTDRSLEPRDLQTLCLLGRHIDRAGWCTRSQVRMAGELGCGRATLQRSLERLYEAGWVEKRRRDHWRPEESTPSASYAYRVKLDRDDFDLKSLAREADDDLDDSHAENAEVAEIEEGVPAGGQGCPPMGTGAHACAGTGAHTYAGTNNAPLERPLKTTERDAGARARDRKEKFKAEFRKRWPTAVVDDRQRTDYAADALSADEEKAALDGVEPFLEELKRQGRKTVPSGWRYLEDKRWTLLRGASEGSAEGSTSRSAAIDLDSDQGRAIVTLYGVAMVRPFVNRGQVIYPGVVTPQLLAFAHAPPRDDWLWIDDRQQLAAWQAFIAKHVFGSRPALVQQRGDRSGFFVPFDWPPRIDGTLSASQDDASQTGGDE</sequence>
<evidence type="ECO:0000256" key="1">
    <source>
        <dbReference type="SAM" id="MobiDB-lite"/>
    </source>
</evidence>
<dbReference type="GO" id="GO:0005524">
    <property type="term" value="F:ATP binding"/>
    <property type="evidence" value="ECO:0007669"/>
    <property type="project" value="UniProtKB-KW"/>
</dbReference>
<dbReference type="EMBL" id="AP012279">
    <property type="protein sequence ID" value="BAL77049.1"/>
    <property type="molecule type" value="Genomic_DNA"/>
</dbReference>
<keyword evidence="2" id="KW-0547">Nucleotide-binding</keyword>